<organism evidence="9 10">
    <name type="scientific">Euplotes crassus</name>
    <dbReference type="NCBI Taxonomy" id="5936"/>
    <lineage>
        <taxon>Eukaryota</taxon>
        <taxon>Sar</taxon>
        <taxon>Alveolata</taxon>
        <taxon>Ciliophora</taxon>
        <taxon>Intramacronucleata</taxon>
        <taxon>Spirotrichea</taxon>
        <taxon>Hypotrichia</taxon>
        <taxon>Euplotida</taxon>
        <taxon>Euplotidae</taxon>
        <taxon>Moneuplotes</taxon>
    </lineage>
</organism>
<keyword evidence="8" id="KW-0732">Signal</keyword>
<evidence type="ECO:0000256" key="5">
    <source>
        <dbReference type="ARBA" id="ARBA00022989"/>
    </source>
</evidence>
<keyword evidence="3" id="KW-0812">Transmembrane</keyword>
<feature type="chain" id="PRO_5041942234" description="Immediate early response 3-interacting protein 1" evidence="8">
    <location>
        <begin position="21"/>
        <end position="103"/>
    </location>
</feature>
<evidence type="ECO:0000313" key="10">
    <source>
        <dbReference type="Proteomes" id="UP001295684"/>
    </source>
</evidence>
<protein>
    <recommendedName>
        <fullName evidence="11">Immediate early response 3-interacting protein 1</fullName>
    </recommendedName>
</protein>
<dbReference type="GO" id="GO:0000139">
    <property type="term" value="C:Golgi membrane"/>
    <property type="evidence" value="ECO:0007669"/>
    <property type="project" value="TreeGrafter"/>
</dbReference>
<dbReference type="EMBL" id="CAMPGE010027263">
    <property type="protein sequence ID" value="CAI2384912.1"/>
    <property type="molecule type" value="Genomic_DNA"/>
</dbReference>
<evidence type="ECO:0000256" key="7">
    <source>
        <dbReference type="ARBA" id="ARBA00024203"/>
    </source>
</evidence>
<dbReference type="GO" id="GO:0030134">
    <property type="term" value="C:COPII-coated ER to Golgi transport vesicle"/>
    <property type="evidence" value="ECO:0007669"/>
    <property type="project" value="TreeGrafter"/>
</dbReference>
<evidence type="ECO:0000256" key="8">
    <source>
        <dbReference type="SAM" id="SignalP"/>
    </source>
</evidence>
<dbReference type="AlphaFoldDB" id="A0AAD1Y591"/>
<keyword evidence="6" id="KW-0472">Membrane</keyword>
<dbReference type="GO" id="GO:0005789">
    <property type="term" value="C:endoplasmic reticulum membrane"/>
    <property type="evidence" value="ECO:0007669"/>
    <property type="project" value="TreeGrafter"/>
</dbReference>
<evidence type="ECO:0000256" key="3">
    <source>
        <dbReference type="ARBA" id="ARBA00022692"/>
    </source>
</evidence>
<sequence length="103" mass="11543">MAFSLFAILECVVLIFNAFAVLNPDRFLRKFGLTMDDFNKNTSAGGYQNPGYEMNQNYGNQAPQSALAFKSQATLFLYACRNYGKWPLIGVNLFIIAIELLMG</sequence>
<dbReference type="GO" id="GO:0006888">
    <property type="term" value="P:endoplasmic reticulum to Golgi vesicle-mediated transport"/>
    <property type="evidence" value="ECO:0007669"/>
    <property type="project" value="TreeGrafter"/>
</dbReference>
<reference evidence="9" key="1">
    <citation type="submission" date="2023-07" db="EMBL/GenBank/DDBJ databases">
        <authorList>
            <consortium name="AG Swart"/>
            <person name="Singh M."/>
            <person name="Singh A."/>
            <person name="Seah K."/>
            <person name="Emmerich C."/>
        </authorList>
    </citation>
    <scope>NUCLEOTIDE SEQUENCE</scope>
    <source>
        <strain evidence="9">DP1</strain>
    </source>
</reference>
<keyword evidence="10" id="KW-1185">Reference proteome</keyword>
<comment type="subcellular location">
    <subcellularLocation>
        <location evidence="1">Membrane</location>
    </subcellularLocation>
</comment>
<dbReference type="GO" id="GO:0015031">
    <property type="term" value="P:protein transport"/>
    <property type="evidence" value="ECO:0007669"/>
    <property type="project" value="UniProtKB-KW"/>
</dbReference>
<name>A0AAD1Y591_EUPCR</name>
<keyword evidence="5" id="KW-1133">Transmembrane helix</keyword>
<dbReference type="PANTHER" id="PTHR15858:SF0">
    <property type="entry name" value="IMMEDIATE EARLY RESPONSE 3-INTERACTING PROTEIN 1"/>
    <property type="match status" value="1"/>
</dbReference>
<dbReference type="Pfam" id="PF08571">
    <property type="entry name" value="Yos1"/>
    <property type="match status" value="1"/>
</dbReference>
<evidence type="ECO:0008006" key="11">
    <source>
        <dbReference type="Google" id="ProtNLM"/>
    </source>
</evidence>
<dbReference type="PANTHER" id="PTHR15858">
    <property type="entry name" value="IMMEDIATE EARLY RESPONSE 3-INTERACTING PROTEIN 1"/>
    <property type="match status" value="1"/>
</dbReference>
<proteinExistence type="inferred from homology"/>
<feature type="signal peptide" evidence="8">
    <location>
        <begin position="1"/>
        <end position="20"/>
    </location>
</feature>
<comment type="caution">
    <text evidence="9">The sequence shown here is derived from an EMBL/GenBank/DDBJ whole genome shotgun (WGS) entry which is preliminary data.</text>
</comment>
<comment type="similarity">
    <text evidence="7">Belongs to the YOS1 family.</text>
</comment>
<keyword evidence="2" id="KW-0813">Transport</keyword>
<dbReference type="InterPro" id="IPR013880">
    <property type="entry name" value="Yos1"/>
</dbReference>
<evidence type="ECO:0000256" key="2">
    <source>
        <dbReference type="ARBA" id="ARBA00022448"/>
    </source>
</evidence>
<dbReference type="Proteomes" id="UP001295684">
    <property type="component" value="Unassembled WGS sequence"/>
</dbReference>
<keyword evidence="4" id="KW-0653">Protein transport</keyword>
<accession>A0AAD1Y591</accession>
<evidence type="ECO:0000256" key="6">
    <source>
        <dbReference type="ARBA" id="ARBA00023136"/>
    </source>
</evidence>
<evidence type="ECO:0000256" key="1">
    <source>
        <dbReference type="ARBA" id="ARBA00004370"/>
    </source>
</evidence>
<evidence type="ECO:0000313" key="9">
    <source>
        <dbReference type="EMBL" id="CAI2384912.1"/>
    </source>
</evidence>
<evidence type="ECO:0000256" key="4">
    <source>
        <dbReference type="ARBA" id="ARBA00022927"/>
    </source>
</evidence>
<gene>
    <name evidence="9" type="ORF">ECRASSUSDP1_LOCUS26452</name>
</gene>